<evidence type="ECO:0000256" key="1">
    <source>
        <dbReference type="SAM" id="Phobius"/>
    </source>
</evidence>
<accession>A0A212JGW7</accession>
<keyword evidence="1" id="KW-0812">Transmembrane</keyword>
<keyword evidence="1" id="KW-1133">Transmembrane helix</keyword>
<feature type="transmembrane region" description="Helical" evidence="1">
    <location>
        <begin position="20"/>
        <end position="46"/>
    </location>
</feature>
<evidence type="ECO:0000313" key="3">
    <source>
        <dbReference type="EMBL" id="SBV98693.1"/>
    </source>
</evidence>
<gene>
    <name evidence="3" type="ORF">KL86APRO_11043</name>
</gene>
<protein>
    <recommendedName>
        <fullName evidence="2">SHOCT domain-containing protein</fullName>
    </recommendedName>
</protein>
<proteinExistence type="predicted"/>
<dbReference type="InterPro" id="IPR018649">
    <property type="entry name" value="SHOCT"/>
</dbReference>
<organism evidence="3">
    <name type="scientific">uncultured Alphaproteobacteria bacterium</name>
    <dbReference type="NCBI Taxonomy" id="91750"/>
    <lineage>
        <taxon>Bacteria</taxon>
        <taxon>Pseudomonadati</taxon>
        <taxon>Pseudomonadota</taxon>
        <taxon>Alphaproteobacteria</taxon>
        <taxon>environmental samples</taxon>
    </lineage>
</organism>
<keyword evidence="1" id="KW-0472">Membrane</keyword>
<reference evidence="3" key="1">
    <citation type="submission" date="2016-04" db="EMBL/GenBank/DDBJ databases">
        <authorList>
            <person name="Evans L.H."/>
            <person name="Alamgir A."/>
            <person name="Owens N."/>
            <person name="Weber N.D."/>
            <person name="Virtaneva K."/>
            <person name="Barbian K."/>
            <person name="Babar A."/>
            <person name="Rosenke K."/>
        </authorList>
    </citation>
    <scope>NUCLEOTIDE SEQUENCE</scope>
    <source>
        <strain evidence="3">86</strain>
    </source>
</reference>
<evidence type="ECO:0000259" key="2">
    <source>
        <dbReference type="Pfam" id="PF09851"/>
    </source>
</evidence>
<name>A0A212JGW7_9PROT</name>
<sequence length="87" mass="9744">MWGYGGHGGWMIGGQGGEWSWPFFAFGGVTHLLFWGIVIYMVVALFRGRGGCRQGRDPALDLLGKRYVSGELSQEDYLRMKKDLTAK</sequence>
<dbReference type="Pfam" id="PF09851">
    <property type="entry name" value="SHOCT"/>
    <property type="match status" value="1"/>
</dbReference>
<dbReference type="AlphaFoldDB" id="A0A212JGW7"/>
<feature type="domain" description="SHOCT" evidence="2">
    <location>
        <begin position="59"/>
        <end position="84"/>
    </location>
</feature>
<dbReference type="EMBL" id="FLUO01000001">
    <property type="protein sequence ID" value="SBV98693.1"/>
    <property type="molecule type" value="Genomic_DNA"/>
</dbReference>